<feature type="signal peptide" evidence="2">
    <location>
        <begin position="1"/>
        <end position="27"/>
    </location>
</feature>
<dbReference type="Pfam" id="PF15064">
    <property type="entry name" value="CATSPERG_beta-prop"/>
    <property type="match status" value="1"/>
</dbReference>
<dbReference type="PANTHER" id="PTHR14327:SF1">
    <property type="entry name" value="CATION CHANNEL SPERM-ASSOCIATED AUXILIARY SUBUNIT GAMMA"/>
    <property type="match status" value="1"/>
</dbReference>
<dbReference type="AlphaFoldDB" id="A0A9Q0YP92"/>
<feature type="domain" description="CATSPERG Ig-like" evidence="5">
    <location>
        <begin position="755"/>
        <end position="840"/>
    </location>
</feature>
<feature type="region of interest" description="Disordered" evidence="1">
    <location>
        <begin position="998"/>
        <end position="1018"/>
    </location>
</feature>
<feature type="domain" description="CATSPERG C-terminal" evidence="4">
    <location>
        <begin position="888"/>
        <end position="982"/>
    </location>
</feature>
<dbReference type="InterPro" id="IPR053871">
    <property type="entry name" value="CATSPERG_beta-prop"/>
</dbReference>
<gene>
    <name evidence="6" type="ORF">HOLleu_33752</name>
</gene>
<comment type="caution">
    <text evidence="6">The sequence shown here is derived from an EMBL/GenBank/DDBJ whole genome shotgun (WGS) entry which is preliminary data.</text>
</comment>
<proteinExistence type="predicted"/>
<organism evidence="6 7">
    <name type="scientific">Holothuria leucospilota</name>
    <name type="common">Black long sea cucumber</name>
    <name type="synonym">Mertensiothuria leucospilota</name>
    <dbReference type="NCBI Taxonomy" id="206669"/>
    <lineage>
        <taxon>Eukaryota</taxon>
        <taxon>Metazoa</taxon>
        <taxon>Echinodermata</taxon>
        <taxon>Eleutherozoa</taxon>
        <taxon>Echinozoa</taxon>
        <taxon>Holothuroidea</taxon>
        <taxon>Aspidochirotacea</taxon>
        <taxon>Aspidochirotida</taxon>
        <taxon>Holothuriidae</taxon>
        <taxon>Holothuria</taxon>
    </lineage>
</organism>
<dbReference type="InterPro" id="IPR053874">
    <property type="entry name" value="CATSPERG_Ig-like"/>
</dbReference>
<dbReference type="GO" id="GO:0097228">
    <property type="term" value="C:sperm principal piece"/>
    <property type="evidence" value="ECO:0007669"/>
    <property type="project" value="InterPro"/>
</dbReference>
<dbReference type="OrthoDB" id="10067721at2759"/>
<reference evidence="6" key="1">
    <citation type="submission" date="2021-10" db="EMBL/GenBank/DDBJ databases">
        <title>Tropical sea cucumber genome reveals ecological adaptation and Cuvierian tubules defense mechanism.</title>
        <authorList>
            <person name="Chen T."/>
        </authorList>
    </citation>
    <scope>NUCLEOTIDE SEQUENCE</scope>
    <source>
        <strain evidence="6">Nanhai2018</strain>
        <tissue evidence="6">Muscle</tissue>
    </source>
</reference>
<protein>
    <submittedName>
        <fullName evidence="6">Cation channel sperm-associated protein subunit gamma</fullName>
    </submittedName>
</protein>
<dbReference type="EMBL" id="JAIZAY010000017">
    <property type="protein sequence ID" value="KAJ8026023.1"/>
    <property type="molecule type" value="Genomic_DNA"/>
</dbReference>
<accession>A0A9Q0YP92</accession>
<dbReference type="Pfam" id="PF22851">
    <property type="entry name" value="CATSPERG_Ig-like"/>
    <property type="match status" value="1"/>
</dbReference>
<dbReference type="InterPro" id="IPR028246">
    <property type="entry name" value="CATSPERG"/>
</dbReference>
<sequence length="1099" mass="123741">MKRVWQFMHFLFLVCQILLTMSGQGLSTPCHWMGQITSQLSSSQRSILSNIDTQIPINEDLRRLKVFNMMSSESENISAYKFYILAKVICSASEDPNSVGKALLRIGGGATITISYSSQGVNGKYLMQREFSLDGAAVEMEQSCSSIVCSPAWMVPLPVSKDHHIATVKVSTRGGWHGIHSSKYTVQFDGYFNGNFTEETVFLTVNEEISEESSQDVMSSLEPTALYHMPPLILPMFLLGQDEMLIYSTNLFADFTILQQTSNSHGFSEDISEESTQDVMFSLEPTALYHMSSLILPMLLLGRCNVQTVHLSRFCDNGVSLVITLPDRILYLHSGALLELPGNFAAVSSLGNEGFIPVDLGICITRVVIPPHSHLAEWFVYLIGHQGTTVKIFQALYQTGRALTFSDVKEATSSDACDFLSDSYTGTLEVRTWALLSSLSCSSPAYSDLCSWNYTISLKRITTTAMISRVVFLWDNEVFASFDDGLTWHFVQDYNSSPIVILTTSTNGQFAILNEDQEIWYGLIGSTVSLMRVKPSFGWHLHEAMESEPSALRNETISLFFDEHNLMREVIKQRDSSGILSISSTIIPVAKILQLERQSTLIKSKGSDKMLCPFKQILPITKYSEIPRRQEYYEISPPATTRSEVHNEDSLLVYQGIVSLIIKMREVESVPSYAGDLYNPMEQWLGSRFPLEAFHDYLYRNHLLKEGIGIHVSLEPFMNNGIQNFVTDAIVSNEIMAPVIHCKWNDIARYLGIDNLLLLVEVTHLDLLHVDLTRHIGYISDSVEYDVHVEDLAGFDHQALPGQHLETTSVTIEAWNSAFNCFEEKDGETKMKGLLTMNVYHGCPPGRVLQYDINGTIFYNGASSVYDCPQVNPELPCSYFEQVFSFNRNTLIWTPLTTQARYQNMPVFEREKNGLVWRCQQFSPCADRPLSFPWTPEFTFLIEVSNKDVDSASTYCEYSVQFLVKIHGIPISPLRSVRIVVSAKLRIRQGFRVHPKEGSQEWSIQRSESGSETSQVGSSCGEEVRFSRGTAPGRISTKIFCTSQHVRIQSQKYHGTYQEIGKKQQLDTQSLTVALTSSKRKTHIQAKSSCENVHNVWLG</sequence>
<name>A0A9Q0YP92_HOLLE</name>
<evidence type="ECO:0000256" key="2">
    <source>
        <dbReference type="SAM" id="SignalP"/>
    </source>
</evidence>
<keyword evidence="2" id="KW-0732">Signal</keyword>
<dbReference type="InterPro" id="IPR053873">
    <property type="entry name" value="CATSPERG_C"/>
</dbReference>
<keyword evidence="7" id="KW-1185">Reference proteome</keyword>
<evidence type="ECO:0000259" key="4">
    <source>
        <dbReference type="Pfam" id="PF22846"/>
    </source>
</evidence>
<evidence type="ECO:0000256" key="1">
    <source>
        <dbReference type="SAM" id="MobiDB-lite"/>
    </source>
</evidence>
<dbReference type="Pfam" id="PF22846">
    <property type="entry name" value="CATSPERG_C"/>
    <property type="match status" value="1"/>
</dbReference>
<evidence type="ECO:0000313" key="7">
    <source>
        <dbReference type="Proteomes" id="UP001152320"/>
    </source>
</evidence>
<evidence type="ECO:0000259" key="5">
    <source>
        <dbReference type="Pfam" id="PF22851"/>
    </source>
</evidence>
<evidence type="ECO:0000259" key="3">
    <source>
        <dbReference type="Pfam" id="PF15064"/>
    </source>
</evidence>
<dbReference type="Proteomes" id="UP001152320">
    <property type="component" value="Chromosome 17"/>
</dbReference>
<feature type="chain" id="PRO_5040188630" evidence="2">
    <location>
        <begin position="28"/>
        <end position="1099"/>
    </location>
</feature>
<dbReference type="PANTHER" id="PTHR14327">
    <property type="entry name" value="CATION CHANNEL SPERM-ASSOCIATED PROTEIN SUBUNIT GAMMA"/>
    <property type="match status" value="1"/>
</dbReference>
<dbReference type="GO" id="GO:0036128">
    <property type="term" value="C:CatSper complex"/>
    <property type="evidence" value="ECO:0007669"/>
    <property type="project" value="InterPro"/>
</dbReference>
<evidence type="ECO:0000313" key="6">
    <source>
        <dbReference type="EMBL" id="KAJ8026023.1"/>
    </source>
</evidence>
<feature type="domain" description="CATSPERG beta-propeller" evidence="3">
    <location>
        <begin position="468"/>
        <end position="617"/>
    </location>
</feature>
<feature type="compositionally biased region" description="Polar residues" evidence="1">
    <location>
        <begin position="1000"/>
        <end position="1018"/>
    </location>
</feature>